<reference evidence="3 4" key="1">
    <citation type="submission" date="2018-08" db="EMBL/GenBank/DDBJ databases">
        <title>A genome reference for cultivated species of the human gut microbiota.</title>
        <authorList>
            <person name="Zou Y."/>
            <person name="Xue W."/>
            <person name="Luo G."/>
        </authorList>
    </citation>
    <scope>NUCLEOTIDE SEQUENCE [LARGE SCALE GENOMIC DNA]</scope>
    <source>
        <strain evidence="3 4">AM07-24</strain>
    </source>
</reference>
<keyword evidence="4" id="KW-1185">Reference proteome</keyword>
<dbReference type="InterPro" id="IPR018060">
    <property type="entry name" value="HTH_AraC"/>
</dbReference>
<dbReference type="GO" id="GO:0043565">
    <property type="term" value="F:sequence-specific DNA binding"/>
    <property type="evidence" value="ECO:0007669"/>
    <property type="project" value="InterPro"/>
</dbReference>
<feature type="domain" description="HTH araC/xylS-type" evidence="2">
    <location>
        <begin position="155"/>
        <end position="256"/>
    </location>
</feature>
<dbReference type="AlphaFoldDB" id="A0A415E380"/>
<evidence type="ECO:0000256" key="1">
    <source>
        <dbReference type="ARBA" id="ARBA00023125"/>
    </source>
</evidence>
<organism evidence="3 4">
    <name type="scientific">Emergencia timonensis</name>
    <dbReference type="NCBI Taxonomy" id="1776384"/>
    <lineage>
        <taxon>Bacteria</taxon>
        <taxon>Bacillati</taxon>
        <taxon>Bacillota</taxon>
        <taxon>Clostridia</taxon>
        <taxon>Peptostreptococcales</taxon>
        <taxon>Anaerovoracaceae</taxon>
        <taxon>Emergencia</taxon>
    </lineage>
</organism>
<proteinExistence type="predicted"/>
<dbReference type="EMBL" id="QRMS01000002">
    <property type="protein sequence ID" value="RHJ88078.1"/>
    <property type="molecule type" value="Genomic_DNA"/>
</dbReference>
<evidence type="ECO:0000313" key="4">
    <source>
        <dbReference type="Proteomes" id="UP000284841"/>
    </source>
</evidence>
<dbReference type="GO" id="GO:0003700">
    <property type="term" value="F:DNA-binding transcription factor activity"/>
    <property type="evidence" value="ECO:0007669"/>
    <property type="project" value="InterPro"/>
</dbReference>
<comment type="caution">
    <text evidence="3">The sequence shown here is derived from an EMBL/GenBank/DDBJ whole genome shotgun (WGS) entry which is preliminary data.</text>
</comment>
<dbReference type="Pfam" id="PF12833">
    <property type="entry name" value="HTH_18"/>
    <property type="match status" value="1"/>
</dbReference>
<keyword evidence="1" id="KW-0238">DNA-binding</keyword>
<dbReference type="PROSITE" id="PS01124">
    <property type="entry name" value="HTH_ARAC_FAMILY_2"/>
    <property type="match status" value="1"/>
</dbReference>
<dbReference type="Gene3D" id="1.10.10.60">
    <property type="entry name" value="Homeodomain-like"/>
    <property type="match status" value="1"/>
</dbReference>
<dbReference type="RefSeq" id="WP_118334601.1">
    <property type="nucleotide sequence ID" value="NZ_AP025567.1"/>
</dbReference>
<dbReference type="OrthoDB" id="323290at2"/>
<name>A0A415E380_9FIRM</name>
<dbReference type="Pfam" id="PF20240">
    <property type="entry name" value="DUF6597"/>
    <property type="match status" value="1"/>
</dbReference>
<dbReference type="SMART" id="SM00342">
    <property type="entry name" value="HTH_ARAC"/>
    <property type="match status" value="1"/>
</dbReference>
<dbReference type="STRING" id="1776384.GCA_900086585_03642"/>
<dbReference type="Proteomes" id="UP000284841">
    <property type="component" value="Unassembled WGS sequence"/>
</dbReference>
<evidence type="ECO:0000259" key="2">
    <source>
        <dbReference type="PROSITE" id="PS01124"/>
    </source>
</evidence>
<dbReference type="PANTHER" id="PTHR43280">
    <property type="entry name" value="ARAC-FAMILY TRANSCRIPTIONAL REGULATOR"/>
    <property type="match status" value="1"/>
</dbReference>
<evidence type="ECO:0000313" key="3">
    <source>
        <dbReference type="EMBL" id="RHJ88078.1"/>
    </source>
</evidence>
<accession>A0A415E380</accession>
<dbReference type="PANTHER" id="PTHR43280:SF2">
    <property type="entry name" value="HTH-TYPE TRANSCRIPTIONAL REGULATOR EXSA"/>
    <property type="match status" value="1"/>
</dbReference>
<protein>
    <submittedName>
        <fullName evidence="3">AraC family transcriptional regulator</fullName>
    </submittedName>
</protein>
<sequence length="269" mass="31118">MIPITRYDIKNPALSPWIKFMWHLRAENADFHYKLLPTENIDLLLNLGSDLIYERKGGFITAPPFHINGLRSNPSFIHQQGKVNIFGIAFRPFGLFPFVHESLTGLQDSIVNLQELCPSLYDKLHSAVSERDTETVITAIKQTLIEQLTVNAAFEKNANQLSAFLYADETLTVQSFCREKSINIKTFERYTKAYTGFTPKTLIRIMRFQKSSNQLSHQKEHSFADITYDNHFTDQSHFLKEFRRFSGTTAGKFQAEKITVKENAQYKYF</sequence>
<gene>
    <name evidence="3" type="ORF">DW099_06570</name>
</gene>
<dbReference type="InterPro" id="IPR046532">
    <property type="entry name" value="DUF6597"/>
</dbReference>